<name>A0A382KSM7_9ZZZZ</name>
<dbReference type="AlphaFoldDB" id="A0A382KSM7"/>
<evidence type="ECO:0000313" key="1">
    <source>
        <dbReference type="EMBL" id="SVC27299.1"/>
    </source>
</evidence>
<gene>
    <name evidence="1" type="ORF">METZ01_LOCUS280153</name>
</gene>
<proteinExistence type="predicted"/>
<organism evidence="1">
    <name type="scientific">marine metagenome</name>
    <dbReference type="NCBI Taxonomy" id="408172"/>
    <lineage>
        <taxon>unclassified sequences</taxon>
        <taxon>metagenomes</taxon>
        <taxon>ecological metagenomes</taxon>
    </lineage>
</organism>
<protein>
    <submittedName>
        <fullName evidence="1">Uncharacterized protein</fullName>
    </submittedName>
</protein>
<sequence length="28" mass="3243">MNGHHLIDWLGYYAVWFRDGTKGSHPLA</sequence>
<dbReference type="EMBL" id="UINC01082489">
    <property type="protein sequence ID" value="SVC27299.1"/>
    <property type="molecule type" value="Genomic_DNA"/>
</dbReference>
<feature type="non-terminal residue" evidence="1">
    <location>
        <position position="28"/>
    </location>
</feature>
<accession>A0A382KSM7</accession>
<reference evidence="1" key="1">
    <citation type="submission" date="2018-05" db="EMBL/GenBank/DDBJ databases">
        <authorList>
            <person name="Lanie J.A."/>
            <person name="Ng W.-L."/>
            <person name="Kazmierczak K.M."/>
            <person name="Andrzejewski T.M."/>
            <person name="Davidsen T.M."/>
            <person name="Wayne K.J."/>
            <person name="Tettelin H."/>
            <person name="Glass J.I."/>
            <person name="Rusch D."/>
            <person name="Podicherti R."/>
            <person name="Tsui H.-C.T."/>
            <person name="Winkler M.E."/>
        </authorList>
    </citation>
    <scope>NUCLEOTIDE SEQUENCE</scope>
</reference>